<feature type="domain" description="Helicase ATP-binding" evidence="8">
    <location>
        <begin position="197"/>
        <end position="382"/>
    </location>
</feature>
<name>U5EV49_9DIPT</name>
<reference evidence="10" key="1">
    <citation type="journal article" date="2014" name="Insect Biochem. Mol. Biol.">
        <title>An insight into the sialome of the frog biting fly, Corethrella appendiculata.</title>
        <authorList>
            <person name="Ribeiro J.M.C."/>
            <person name="Chagas A.C."/>
            <person name="Pham V.M."/>
            <person name="Lounibos L.P."/>
            <person name="Calvo E."/>
        </authorList>
    </citation>
    <scope>NUCLEOTIDE SEQUENCE</scope>
    <source>
        <tissue evidence="10">Salivary glands</tissue>
    </source>
</reference>
<dbReference type="PANTHER" id="PTHR24031">
    <property type="entry name" value="RNA HELICASE"/>
    <property type="match status" value="1"/>
</dbReference>
<dbReference type="SMART" id="SM01178">
    <property type="entry name" value="DUF4217"/>
    <property type="match status" value="1"/>
</dbReference>
<feature type="compositionally biased region" description="Polar residues" evidence="7">
    <location>
        <begin position="119"/>
        <end position="134"/>
    </location>
</feature>
<dbReference type="InterPro" id="IPR025313">
    <property type="entry name" value="SPB4-like_CTE"/>
</dbReference>
<evidence type="ECO:0000256" key="1">
    <source>
        <dbReference type="ARBA" id="ARBA00022741"/>
    </source>
</evidence>
<dbReference type="PROSITE" id="PS51194">
    <property type="entry name" value="HELICASE_CTER"/>
    <property type="match status" value="1"/>
</dbReference>
<dbReference type="GO" id="GO:0003724">
    <property type="term" value="F:RNA helicase activity"/>
    <property type="evidence" value="ECO:0007669"/>
    <property type="project" value="UniProtKB-EC"/>
</dbReference>
<accession>U5EV49</accession>
<dbReference type="InterPro" id="IPR011545">
    <property type="entry name" value="DEAD/DEAH_box_helicase_dom"/>
</dbReference>
<dbReference type="SMART" id="SM00487">
    <property type="entry name" value="DEXDc"/>
    <property type="match status" value="1"/>
</dbReference>
<dbReference type="CDD" id="cd18787">
    <property type="entry name" value="SF2_C_DEAD"/>
    <property type="match status" value="1"/>
</dbReference>
<evidence type="ECO:0000256" key="6">
    <source>
        <dbReference type="RuleBase" id="RU365068"/>
    </source>
</evidence>
<dbReference type="GO" id="GO:0016787">
    <property type="term" value="F:hydrolase activity"/>
    <property type="evidence" value="ECO:0007669"/>
    <property type="project" value="UniProtKB-KW"/>
</dbReference>
<dbReference type="EC" id="3.6.4.13" evidence="6"/>
<feature type="domain" description="Helicase C-terminal" evidence="9">
    <location>
        <begin position="428"/>
        <end position="615"/>
    </location>
</feature>
<evidence type="ECO:0000256" key="7">
    <source>
        <dbReference type="SAM" id="MobiDB-lite"/>
    </source>
</evidence>
<geneLocation type="mitochondrion" evidence="10"/>
<dbReference type="EMBL" id="GANO01003570">
    <property type="protein sequence ID" value="JAB56301.1"/>
    <property type="molecule type" value="mRNA"/>
</dbReference>
<evidence type="ECO:0000313" key="10">
    <source>
        <dbReference type="EMBL" id="JAB56301.1"/>
    </source>
</evidence>
<organism evidence="10">
    <name type="scientific">Corethrella appendiculata</name>
    <dbReference type="NCBI Taxonomy" id="1370023"/>
    <lineage>
        <taxon>Eukaryota</taxon>
        <taxon>Metazoa</taxon>
        <taxon>Ecdysozoa</taxon>
        <taxon>Arthropoda</taxon>
        <taxon>Hexapoda</taxon>
        <taxon>Insecta</taxon>
        <taxon>Pterygota</taxon>
        <taxon>Neoptera</taxon>
        <taxon>Endopterygota</taxon>
        <taxon>Diptera</taxon>
        <taxon>Nematocera</taxon>
        <taxon>Culicoidea</taxon>
        <taxon>Chaoboridae</taxon>
        <taxon>Corethrella</taxon>
    </lineage>
</organism>
<dbReference type="GO" id="GO:0005524">
    <property type="term" value="F:ATP binding"/>
    <property type="evidence" value="ECO:0007669"/>
    <property type="project" value="UniProtKB-UniRule"/>
</dbReference>
<feature type="region of interest" description="Disordered" evidence="7">
    <location>
        <begin position="110"/>
        <end position="155"/>
    </location>
</feature>
<evidence type="ECO:0000256" key="2">
    <source>
        <dbReference type="ARBA" id="ARBA00022801"/>
    </source>
</evidence>
<keyword evidence="2 6" id="KW-0378">Hydrolase</keyword>
<feature type="non-terminal residue" evidence="10">
    <location>
        <position position="1"/>
    </location>
</feature>
<keyword evidence="4 6" id="KW-0067">ATP-binding</keyword>
<comment type="catalytic activity">
    <reaction evidence="6">
        <text>ATP + H2O = ADP + phosphate + H(+)</text>
        <dbReference type="Rhea" id="RHEA:13065"/>
        <dbReference type="ChEBI" id="CHEBI:15377"/>
        <dbReference type="ChEBI" id="CHEBI:15378"/>
        <dbReference type="ChEBI" id="CHEBI:30616"/>
        <dbReference type="ChEBI" id="CHEBI:43474"/>
        <dbReference type="ChEBI" id="CHEBI:456216"/>
        <dbReference type="EC" id="3.6.4.13"/>
    </reaction>
</comment>
<keyword evidence="10" id="KW-0496">Mitochondrion</keyword>
<keyword evidence="3 6" id="KW-0347">Helicase</keyword>
<evidence type="ECO:0000256" key="3">
    <source>
        <dbReference type="ARBA" id="ARBA00022806"/>
    </source>
</evidence>
<keyword evidence="1 6" id="KW-0547">Nucleotide-binding</keyword>
<dbReference type="GO" id="GO:0003723">
    <property type="term" value="F:RNA binding"/>
    <property type="evidence" value="ECO:0007669"/>
    <property type="project" value="UniProtKB-UniRule"/>
</dbReference>
<feature type="region of interest" description="Disordered" evidence="7">
    <location>
        <begin position="700"/>
        <end position="744"/>
    </location>
</feature>
<dbReference type="SMART" id="SM00490">
    <property type="entry name" value="HELICc"/>
    <property type="match status" value="1"/>
</dbReference>
<proteinExistence type="evidence at transcript level"/>
<evidence type="ECO:0000256" key="4">
    <source>
        <dbReference type="ARBA" id="ARBA00022840"/>
    </source>
</evidence>
<protein>
    <recommendedName>
        <fullName evidence="6">ATP-dependent RNA helicase</fullName>
        <ecNumber evidence="6">3.6.4.13</ecNumber>
    </recommendedName>
</protein>
<feature type="compositionally biased region" description="Polar residues" evidence="7">
    <location>
        <begin position="144"/>
        <end position="155"/>
    </location>
</feature>
<dbReference type="PROSITE" id="PS51192">
    <property type="entry name" value="HELICASE_ATP_BIND_1"/>
    <property type="match status" value="1"/>
</dbReference>
<comment type="domain">
    <text evidence="6">The Q motif is unique to and characteristic of the DEAD box family of RNA helicases and controls ATP binding and hydrolysis.</text>
</comment>
<dbReference type="InterPro" id="IPR001650">
    <property type="entry name" value="Helicase_C-like"/>
</dbReference>
<sequence>NQNDSGGFSMKFTKTKPVKAIVASKSIANTADKRVNKNNFKLKSDEQDSVKVTTTIVNGKSNLFNNSSSKFPKSTSKDTKLTNTIYDNYRDPKGWEVSDLSESMPVAKKPAKVKVKKQQIPSQNKKTFVKSSLFDSPMPKTETKPSQDSSSKSTNQLEEKLFSDVTIDSLHIHPHSKKNIQDLMNYSHLTNVQNLAMPKLLGGHDVLIRSQTGSGKTLAYALPLVEKLHTIRPQMKRSDGIFAVMIVPTRELALQTYEMFVKLLKPFTWLVSGYLCGGEKRKSEKASLSAGINILIGTPGSFCDHLKHTESLKLNSVKFLALDEADRLLELGYETDVKKIVDSMNENKNVEDNQLQTCLLSATLTASVKELAGLTLKNPVFIDSADIQLDPSSSLKNLMIGDLQEKISIPSSIIQTYLIVPPKLRLVTLSGLIARECNKKSNKLLVFLATQDLVDYHYDIMVEVLTQKIMDDSEQEDEENSDDDEHDEIEDVEVKNASDSLLPKVKIFKLHGKMTQIESNSVFKEFSEVKSGVLLCSDVAARGLDVPKVDLVVQYSPPQILSDYVHRVGRTASAGQKGKAILFLSPTEDKFLKYLADKSIVLKEDKLDWVLKSLVPMFGGEKKTSELAAIELQHRFEKLVTDDEEMHKRACKAYVSWIRFYSNFPKEFRQMFNLRGAHMGHYAKSLALREAPKNFIKDHTAPAEQKHQNRLSEKKPSDESNESMKFDKKKLGRSEMQLLRRKERGLLGTKRTAADFESGLRTAKVLNISEFDSGLPPAKKSK</sequence>
<dbReference type="Gene3D" id="3.40.50.300">
    <property type="entry name" value="P-loop containing nucleotide triphosphate hydrolases"/>
    <property type="match status" value="2"/>
</dbReference>
<dbReference type="Pfam" id="PF13959">
    <property type="entry name" value="CTE_SPB4"/>
    <property type="match status" value="1"/>
</dbReference>
<dbReference type="InterPro" id="IPR014001">
    <property type="entry name" value="Helicase_ATP-bd"/>
</dbReference>
<evidence type="ECO:0000259" key="9">
    <source>
        <dbReference type="PROSITE" id="PS51194"/>
    </source>
</evidence>
<evidence type="ECO:0000256" key="5">
    <source>
        <dbReference type="ARBA" id="ARBA00022884"/>
    </source>
</evidence>
<keyword evidence="5 6" id="KW-0694">RNA-binding</keyword>
<evidence type="ECO:0000259" key="8">
    <source>
        <dbReference type="PROSITE" id="PS51192"/>
    </source>
</evidence>
<comment type="similarity">
    <text evidence="6">Belongs to the DEAD box helicase family.</text>
</comment>
<dbReference type="InterPro" id="IPR027417">
    <property type="entry name" value="P-loop_NTPase"/>
</dbReference>
<dbReference type="Pfam" id="PF00270">
    <property type="entry name" value="DEAD"/>
    <property type="match status" value="1"/>
</dbReference>
<dbReference type="Pfam" id="PF00271">
    <property type="entry name" value="Helicase_C"/>
    <property type="match status" value="1"/>
</dbReference>
<dbReference type="SUPFAM" id="SSF52540">
    <property type="entry name" value="P-loop containing nucleoside triphosphate hydrolases"/>
    <property type="match status" value="2"/>
</dbReference>
<feature type="compositionally biased region" description="Basic and acidic residues" evidence="7">
    <location>
        <begin position="700"/>
        <end position="726"/>
    </location>
</feature>
<comment type="function">
    <text evidence="6">RNA helicase.</text>
</comment>
<dbReference type="AlphaFoldDB" id="U5EV49"/>